<dbReference type="EMBL" id="BAABEO010000011">
    <property type="protein sequence ID" value="GAA3679769.1"/>
    <property type="molecule type" value="Genomic_DNA"/>
</dbReference>
<evidence type="ECO:0000313" key="1">
    <source>
        <dbReference type="EMBL" id="GAA3679769.1"/>
    </source>
</evidence>
<keyword evidence="2" id="KW-1185">Reference proteome</keyword>
<sequence>MLHAASPESPEDAMTVAVARTRPRDGAAAMAAALVGAARQILLGANVRVVAVKPRRG</sequence>
<gene>
    <name evidence="1" type="ORF">GCM10023081_17440</name>
</gene>
<organism evidence="1 2">
    <name type="scientific">Arthrobacter ginkgonis</name>
    <dbReference type="NCBI Taxonomy" id="1630594"/>
    <lineage>
        <taxon>Bacteria</taxon>
        <taxon>Bacillati</taxon>
        <taxon>Actinomycetota</taxon>
        <taxon>Actinomycetes</taxon>
        <taxon>Micrococcales</taxon>
        <taxon>Micrococcaceae</taxon>
        <taxon>Arthrobacter</taxon>
    </lineage>
</organism>
<name>A0ABP7C6C5_9MICC</name>
<accession>A0ABP7C6C5</accession>
<dbReference type="Proteomes" id="UP001500752">
    <property type="component" value="Unassembled WGS sequence"/>
</dbReference>
<protein>
    <submittedName>
        <fullName evidence="1">Uncharacterized protein</fullName>
    </submittedName>
</protein>
<reference evidence="2" key="1">
    <citation type="journal article" date="2019" name="Int. J. Syst. Evol. Microbiol.">
        <title>The Global Catalogue of Microorganisms (GCM) 10K type strain sequencing project: providing services to taxonomists for standard genome sequencing and annotation.</title>
        <authorList>
            <consortium name="The Broad Institute Genomics Platform"/>
            <consortium name="The Broad Institute Genome Sequencing Center for Infectious Disease"/>
            <person name="Wu L."/>
            <person name="Ma J."/>
        </authorList>
    </citation>
    <scope>NUCLEOTIDE SEQUENCE [LARGE SCALE GENOMIC DNA]</scope>
    <source>
        <strain evidence="2">JCM 30742</strain>
    </source>
</reference>
<evidence type="ECO:0000313" key="2">
    <source>
        <dbReference type="Proteomes" id="UP001500752"/>
    </source>
</evidence>
<comment type="caution">
    <text evidence="1">The sequence shown here is derived from an EMBL/GenBank/DDBJ whole genome shotgun (WGS) entry which is preliminary data.</text>
</comment>
<proteinExistence type="predicted"/>